<evidence type="ECO:0000313" key="8">
    <source>
        <dbReference type="Proteomes" id="UP001341444"/>
    </source>
</evidence>
<feature type="transmembrane region" description="Helical" evidence="6">
    <location>
        <begin position="113"/>
        <end position="137"/>
    </location>
</feature>
<feature type="transmembrane region" description="Helical" evidence="6">
    <location>
        <begin position="400"/>
        <end position="422"/>
    </location>
</feature>
<evidence type="ECO:0000256" key="4">
    <source>
        <dbReference type="ARBA" id="ARBA00022989"/>
    </source>
</evidence>
<dbReference type="EMBL" id="JARMAB010000005">
    <property type="protein sequence ID" value="MED1202332.1"/>
    <property type="molecule type" value="Genomic_DNA"/>
</dbReference>
<feature type="transmembrane region" description="Helical" evidence="6">
    <location>
        <begin position="376"/>
        <end position="394"/>
    </location>
</feature>
<evidence type="ECO:0000256" key="5">
    <source>
        <dbReference type="ARBA" id="ARBA00023136"/>
    </source>
</evidence>
<evidence type="ECO:0000313" key="7">
    <source>
        <dbReference type="EMBL" id="MED1202332.1"/>
    </source>
</evidence>
<protein>
    <submittedName>
        <fullName evidence="7">Polysaccharide biosynthesis protein</fullName>
    </submittedName>
</protein>
<dbReference type="InterPro" id="IPR050833">
    <property type="entry name" value="Poly_Biosynth_Transport"/>
</dbReference>
<proteinExistence type="predicted"/>
<evidence type="ECO:0000256" key="1">
    <source>
        <dbReference type="ARBA" id="ARBA00004651"/>
    </source>
</evidence>
<evidence type="ECO:0000256" key="6">
    <source>
        <dbReference type="SAM" id="Phobius"/>
    </source>
</evidence>
<dbReference type="RefSeq" id="WP_066266969.1">
    <property type="nucleotide sequence ID" value="NZ_JARMAB010000005.1"/>
</dbReference>
<dbReference type="PANTHER" id="PTHR30250:SF24">
    <property type="entry name" value="STAGE V SPORULATION PROTEIN B"/>
    <property type="match status" value="1"/>
</dbReference>
<reference evidence="7 8" key="1">
    <citation type="submission" date="2023-03" db="EMBL/GenBank/DDBJ databases">
        <title>Bacillus Genome Sequencing.</title>
        <authorList>
            <person name="Dunlap C."/>
        </authorList>
    </citation>
    <scope>NUCLEOTIDE SEQUENCE [LARGE SCALE GENOMIC DNA]</scope>
    <source>
        <strain evidence="7 8">B-23453</strain>
    </source>
</reference>
<feature type="transmembrane region" description="Helical" evidence="6">
    <location>
        <begin position="40"/>
        <end position="61"/>
    </location>
</feature>
<feature type="transmembrane region" description="Helical" evidence="6">
    <location>
        <begin position="263"/>
        <end position="290"/>
    </location>
</feature>
<gene>
    <name evidence="7" type="ORF">P4T90_04410</name>
</gene>
<keyword evidence="2" id="KW-1003">Cell membrane</keyword>
<comment type="caution">
    <text evidence="7">The sequence shown here is derived from an EMBL/GenBank/DDBJ whole genome shotgun (WGS) entry which is preliminary data.</text>
</comment>
<keyword evidence="8" id="KW-1185">Reference proteome</keyword>
<sequence>MTSFFKGAFLLVAVAFMGECIEFFINMVLANQLGESGLGLYMSILPVIFLVVVLASMELPISISKFVAEKDEKYHRSMLKHVIRFTVYFTLSLIGLSVIILPLIPVFRNYNPYIRGLIVMLIPIISFSSIARGYFMGIQHMGKIAAANFLRKSIQLILLIAVYHYFHFNLEVSIFIAICTIVGSDFIVLLYWIHTFILQSRDIRKRDSVFLSGKTVRKSLMSVSLTTTGMRMFNAFSEAFQPFLIKAALVKAGFTADLANEHFGMLAGVAFTIGFFPAFIAHSLSTVLIPTVSEAYSQRELPKLQKLLQQVMLITIGYGVPAVIIFNVFSEPLTRLFFHTTSAAQYLELLWPFFLFHFFISPMQAILIGIGMVKDVFLHFVWATIVTFLMSYLLGSSPFFQMSGIIIGMNTGALLILLLHYLTICKKIGISLGLRKPANHTF</sequence>
<name>A0ABU6MCD5_9BACI</name>
<dbReference type="Pfam" id="PF01943">
    <property type="entry name" value="Polysacc_synt"/>
    <property type="match status" value="1"/>
</dbReference>
<feature type="transmembrane region" description="Helical" evidence="6">
    <location>
        <begin position="82"/>
        <end position="107"/>
    </location>
</feature>
<organism evidence="7 8">
    <name type="scientific">Heyndrickxia acidicola</name>
    <dbReference type="NCBI Taxonomy" id="209389"/>
    <lineage>
        <taxon>Bacteria</taxon>
        <taxon>Bacillati</taxon>
        <taxon>Bacillota</taxon>
        <taxon>Bacilli</taxon>
        <taxon>Bacillales</taxon>
        <taxon>Bacillaceae</taxon>
        <taxon>Heyndrickxia</taxon>
    </lineage>
</organism>
<feature type="transmembrane region" description="Helical" evidence="6">
    <location>
        <begin position="311"/>
        <end position="329"/>
    </location>
</feature>
<accession>A0ABU6MCD5</accession>
<dbReference type="InterPro" id="IPR024923">
    <property type="entry name" value="PG_synth_SpoVB"/>
</dbReference>
<comment type="subcellular location">
    <subcellularLocation>
        <location evidence="1">Cell membrane</location>
        <topology evidence="1">Multi-pass membrane protein</topology>
    </subcellularLocation>
</comment>
<feature type="transmembrane region" description="Helical" evidence="6">
    <location>
        <begin position="149"/>
        <end position="166"/>
    </location>
</feature>
<dbReference type="Proteomes" id="UP001341444">
    <property type="component" value="Unassembled WGS sequence"/>
</dbReference>
<dbReference type="PANTHER" id="PTHR30250">
    <property type="entry name" value="PST FAMILY PREDICTED COLANIC ACID TRANSPORTER"/>
    <property type="match status" value="1"/>
</dbReference>
<dbReference type="CDD" id="cd13124">
    <property type="entry name" value="MATE_SpoVB_like"/>
    <property type="match status" value="1"/>
</dbReference>
<feature type="transmembrane region" description="Helical" evidence="6">
    <location>
        <begin position="172"/>
        <end position="198"/>
    </location>
</feature>
<evidence type="ECO:0000256" key="3">
    <source>
        <dbReference type="ARBA" id="ARBA00022692"/>
    </source>
</evidence>
<keyword evidence="4 6" id="KW-1133">Transmembrane helix</keyword>
<evidence type="ECO:0000256" key="2">
    <source>
        <dbReference type="ARBA" id="ARBA00022475"/>
    </source>
</evidence>
<keyword evidence="3 6" id="KW-0812">Transmembrane</keyword>
<keyword evidence="5 6" id="KW-0472">Membrane</keyword>
<feature type="transmembrane region" description="Helical" evidence="6">
    <location>
        <begin position="349"/>
        <end position="369"/>
    </location>
</feature>
<dbReference type="InterPro" id="IPR002797">
    <property type="entry name" value="Polysacc_synth"/>
</dbReference>
<dbReference type="PIRSF" id="PIRSF038958">
    <property type="entry name" value="PG_synth_SpoVB"/>
    <property type="match status" value="1"/>
</dbReference>